<feature type="compositionally biased region" description="Low complexity" evidence="2">
    <location>
        <begin position="794"/>
        <end position="812"/>
    </location>
</feature>
<reference evidence="5" key="2">
    <citation type="submission" date="2020-04" db="EMBL/GenBank/DDBJ databases">
        <authorList>
            <consortium name="NCBI Genome Project"/>
        </authorList>
    </citation>
    <scope>NUCLEOTIDE SEQUENCE</scope>
    <source>
        <strain evidence="5">CBS 342.82</strain>
    </source>
</reference>
<feature type="compositionally biased region" description="Low complexity" evidence="2">
    <location>
        <begin position="1055"/>
        <end position="1070"/>
    </location>
</feature>
<accession>A0A6J3M1P4</accession>
<organism evidence="5">
    <name type="scientific">Dissoconium aciculare CBS 342.82</name>
    <dbReference type="NCBI Taxonomy" id="1314786"/>
    <lineage>
        <taxon>Eukaryota</taxon>
        <taxon>Fungi</taxon>
        <taxon>Dikarya</taxon>
        <taxon>Ascomycota</taxon>
        <taxon>Pezizomycotina</taxon>
        <taxon>Dothideomycetes</taxon>
        <taxon>Dothideomycetidae</taxon>
        <taxon>Mycosphaerellales</taxon>
        <taxon>Dissoconiaceae</taxon>
        <taxon>Dissoconium</taxon>
    </lineage>
</organism>
<feature type="region of interest" description="Disordered" evidence="2">
    <location>
        <begin position="647"/>
        <end position="668"/>
    </location>
</feature>
<evidence type="ECO:0000259" key="3">
    <source>
        <dbReference type="Pfam" id="PF12814"/>
    </source>
</evidence>
<feature type="region of interest" description="Disordered" evidence="2">
    <location>
        <begin position="553"/>
        <end position="587"/>
    </location>
</feature>
<evidence type="ECO:0000313" key="4">
    <source>
        <dbReference type="Proteomes" id="UP000504637"/>
    </source>
</evidence>
<dbReference type="GeneID" id="54365681"/>
<feature type="compositionally biased region" description="Low complexity" evidence="2">
    <location>
        <begin position="1511"/>
        <end position="1527"/>
    </location>
</feature>
<feature type="region of interest" description="Disordered" evidence="2">
    <location>
        <begin position="869"/>
        <end position="934"/>
    </location>
</feature>
<dbReference type="OrthoDB" id="2149224at2759"/>
<dbReference type="GO" id="GO:0005739">
    <property type="term" value="C:mitochondrion"/>
    <property type="evidence" value="ECO:0007669"/>
    <property type="project" value="TreeGrafter"/>
</dbReference>
<dbReference type="Pfam" id="PF12814">
    <property type="entry name" value="Mcp5_PH"/>
    <property type="match status" value="1"/>
</dbReference>
<feature type="region of interest" description="Disordered" evidence="2">
    <location>
        <begin position="1"/>
        <end position="79"/>
    </location>
</feature>
<feature type="coiled-coil region" evidence="1">
    <location>
        <begin position="159"/>
        <end position="225"/>
    </location>
</feature>
<feature type="compositionally biased region" description="Low complexity" evidence="2">
    <location>
        <begin position="833"/>
        <end position="848"/>
    </location>
</feature>
<dbReference type="GO" id="GO:0032065">
    <property type="term" value="P:maintenance of protein location in cell cortex"/>
    <property type="evidence" value="ECO:0007669"/>
    <property type="project" value="InterPro"/>
</dbReference>
<feature type="region of interest" description="Disordered" evidence="2">
    <location>
        <begin position="369"/>
        <end position="405"/>
    </location>
</feature>
<proteinExistence type="predicted"/>
<keyword evidence="1" id="KW-0175">Coiled coil</keyword>
<feature type="compositionally biased region" description="Polar residues" evidence="2">
    <location>
        <begin position="1414"/>
        <end position="1425"/>
    </location>
</feature>
<dbReference type="PANTHER" id="PTHR28190">
    <property type="entry name" value="NUCLEAR MIGRATION PROTEIN NUM1"/>
    <property type="match status" value="1"/>
</dbReference>
<feature type="region of interest" description="Disordered" evidence="2">
    <location>
        <begin position="1039"/>
        <end position="1070"/>
    </location>
</feature>
<feature type="compositionally biased region" description="Polar residues" evidence="2">
    <location>
        <begin position="254"/>
        <end position="269"/>
    </location>
</feature>
<dbReference type="GO" id="GO:0015631">
    <property type="term" value="F:tubulin binding"/>
    <property type="evidence" value="ECO:0007669"/>
    <property type="project" value="TreeGrafter"/>
</dbReference>
<feature type="domain" description="Pleckstrin homology" evidence="3">
    <location>
        <begin position="1010"/>
        <end position="1173"/>
    </location>
</feature>
<protein>
    <recommendedName>
        <fullName evidence="3">Pleckstrin homology domain-containing protein</fullName>
    </recommendedName>
</protein>
<dbReference type="GO" id="GO:0005938">
    <property type="term" value="C:cell cortex"/>
    <property type="evidence" value="ECO:0007669"/>
    <property type="project" value="InterPro"/>
</dbReference>
<feature type="region of interest" description="Disordered" evidence="2">
    <location>
        <begin position="781"/>
        <end position="856"/>
    </location>
</feature>
<feature type="compositionally biased region" description="Polar residues" evidence="2">
    <location>
        <begin position="38"/>
        <end position="50"/>
    </location>
</feature>
<feature type="compositionally biased region" description="Low complexity" evidence="2">
    <location>
        <begin position="873"/>
        <end position="883"/>
    </location>
</feature>
<feature type="region of interest" description="Disordered" evidence="2">
    <location>
        <begin position="1511"/>
        <end position="1549"/>
    </location>
</feature>
<dbReference type="PANTHER" id="PTHR28190:SF2">
    <property type="entry name" value="MIGRATION PROTEIN, PUTATIVE (AFU_ORTHOLOGUE AFUA_2G07730)-RELATED"/>
    <property type="match status" value="1"/>
</dbReference>
<feature type="region of interest" description="Disordered" evidence="2">
    <location>
        <begin position="1179"/>
        <end position="1316"/>
    </location>
</feature>
<evidence type="ECO:0000313" key="5">
    <source>
        <dbReference type="RefSeq" id="XP_033457878.1"/>
    </source>
</evidence>
<feature type="compositionally biased region" description="Low complexity" evidence="2">
    <location>
        <begin position="515"/>
        <end position="526"/>
    </location>
</feature>
<feature type="coiled-coil region" evidence="1">
    <location>
        <begin position="92"/>
        <end position="133"/>
    </location>
</feature>
<sequence length="1590" mass="169925">MADYFSDFSNLASNKGLPAPADTPYETPSYIRSKRSSRATLGDSSREQSASPPPLPIDTSANQEKSQDGLRTPVVDPRRFTPTLHASLVSEILTLRRELDSKNNLVENLESSLSSAKNENEVLAKKYSDSTREVRKAKQAVQQMEQGTLEAVEDLIKDRDEVHAVNEDLRTKLEALQKKVRQQDEDAARTQTIWENEKEAFDSERRQLERRLHVTESRLRAFVDEMTAQQSAAAAVVHIEEPEEEVHFKDSALGNDSDTASIHSATTPMKSDHRRNGSAVSTRSRHARGSMISRHLETPEPIRPAGNSLADELEDDEEFDDEFDAIDEEVEYTLATPARHVELREIDHRNPRIVDARQSARVEQFQRGIESRQSLRAEPFSTPKRNAAAASLGSPTKSSFTPAAASPLLPPPNIVAAVREPARQAEYVDRGYQPSPPSTPPRVEITSHDGEAAIYREDASGDDVFAVKPAAVAAQATSNSHDIASVPALGDDSAAVAKAAVDEISTSDSPRARITHSSYTSTSTQTDIAELETIRSHKPKQDSLSPASFVPAIAIHPPSSRPSSPRPAVLPPGTKNASAQTDLPWPGVDASMQTEEIRVDKRVPRLAAHLLPSPTLVDSLQSKRASVSALVRNISIRAASSFDFQYSPTVQSPQSSRENTRDGMGSRDVVSPHAMPLKAFPLPRPVLSPPPATIPEAVSNGPLNRSAQYGVKQTRKMSLDKKLQHGDDTEGWSDNNNSDYDDLIADLDLHDDVAGDYPVSVRAAATGVSEAIEASNGVAHDDVTSSYGKRPTTASSYGAAPAPSVSSSRAPSRTQMHSKRGSTSNTKGHRSRSPSFASAISSSYSTQSVPAVPPYPIPLRSSSKTIATALSDGTSSPTPGSGSNRYSTAAQAGLRKVQSAAIIRGNRGKNPSSPTTTKIRRRRLRSPDLTPVQSMAFDSPPIATDFPIPDLPIPLVDGSTLEVPAPLSVQEVTILGPQMTTPMSPVHTNHVTASAAAAAAAASQVEPPNLVDAIAATMVGEWMWKYIRKRKSFGIGEDSSAEVSVPLPPGHHHAGSSTGSMGSASTNSNTLNIQAHGTRHKRWVWLSPYERTIMWDNKQPTSGQALLGKKGRKLAIQSVLDVQDPTPLPAKPELRSAFARSILILTPERALKFTAIDLERHMLWMTALTFLAQNNNTAPHGVPMSPTMPSSNNPAIVPRHLQPPPAPESNDGLASPTTTSGRDRSPSFGRSNVRDSIRLAKAKSPETGPIAVATTTTTSDAIPTDRHHEASVAAEPPSVPRLYVTTSKHQRKRSNTLGTSAYHPRLPSSIRNFSSPTPTPIIIPKASAAVMSNGPQSAGLTAPASSAPPYQNSYYTRSGAGTAATYTPKTYHTMTPSYSSSYAYSGAASTASNSGYLSDHHTTTSSSRHHRNNKSASNSNTSPTAPNFFEAVGTVRMEAFVDHDVDVYDSQDFHMGGFFGGGAAAPSPGVARSYTDGPAIASSSSSKNNNMLYIPAGMPFNQASSGLRYQTGSTASVSNSSVANGSSMTGTARTRGDSGAGSSGVAASYRQPTTTTGLTAAQAGQQMQSLQSGFVFDDGTAATADPFKGF</sequence>
<feature type="region of interest" description="Disordered" evidence="2">
    <location>
        <begin position="252"/>
        <end position="308"/>
    </location>
</feature>
<dbReference type="GO" id="GO:0005543">
    <property type="term" value="F:phospholipid binding"/>
    <property type="evidence" value="ECO:0007669"/>
    <property type="project" value="InterPro"/>
</dbReference>
<dbReference type="InterPro" id="IPR053005">
    <property type="entry name" value="Nuclear_Pos-Cytoskel_Interact"/>
</dbReference>
<feature type="region of interest" description="Disordered" evidence="2">
    <location>
        <begin position="503"/>
        <end position="527"/>
    </location>
</feature>
<feature type="region of interest" description="Disordered" evidence="2">
    <location>
        <begin position="1391"/>
        <end position="1426"/>
    </location>
</feature>
<feature type="compositionally biased region" description="Polar residues" evidence="2">
    <location>
        <begin position="647"/>
        <end position="657"/>
    </location>
</feature>
<feature type="compositionally biased region" description="Low complexity" evidence="2">
    <location>
        <begin position="1183"/>
        <end position="1194"/>
    </location>
</feature>
<gene>
    <name evidence="5" type="ORF">K489DRAFT_412048</name>
</gene>
<dbReference type="InterPro" id="IPR024774">
    <property type="entry name" value="PH_dom-Mcp5-type"/>
</dbReference>
<evidence type="ECO:0000256" key="2">
    <source>
        <dbReference type="SAM" id="MobiDB-lite"/>
    </source>
</evidence>
<dbReference type="Proteomes" id="UP000504637">
    <property type="component" value="Unplaced"/>
</dbReference>
<dbReference type="GO" id="GO:0000226">
    <property type="term" value="P:microtubule cytoskeleton organization"/>
    <property type="evidence" value="ECO:0007669"/>
    <property type="project" value="TreeGrafter"/>
</dbReference>
<evidence type="ECO:0000256" key="1">
    <source>
        <dbReference type="SAM" id="Coils"/>
    </source>
</evidence>
<keyword evidence="4" id="KW-1185">Reference proteome</keyword>
<name>A0A6J3M1P4_9PEZI</name>
<dbReference type="RefSeq" id="XP_033457878.1">
    <property type="nucleotide sequence ID" value="XM_033607882.1"/>
</dbReference>
<reference evidence="5" key="3">
    <citation type="submission" date="2025-08" db="UniProtKB">
        <authorList>
            <consortium name="RefSeq"/>
        </authorList>
    </citation>
    <scope>IDENTIFICATION</scope>
    <source>
        <strain evidence="5">CBS 342.82</strain>
    </source>
</reference>
<reference evidence="5" key="1">
    <citation type="submission" date="2020-01" db="EMBL/GenBank/DDBJ databases">
        <authorList>
            <consortium name="DOE Joint Genome Institute"/>
            <person name="Haridas S."/>
            <person name="Albert R."/>
            <person name="Binder M."/>
            <person name="Bloem J."/>
            <person name="Labutti K."/>
            <person name="Salamov A."/>
            <person name="Andreopoulos B."/>
            <person name="Baker S.E."/>
            <person name="Barry K."/>
            <person name="Bills G."/>
            <person name="Bluhm B.H."/>
            <person name="Cannon C."/>
            <person name="Castanera R."/>
            <person name="Culley D.E."/>
            <person name="Daum C."/>
            <person name="Ezra D."/>
            <person name="Gonzalez J.B."/>
            <person name="Henrissat B."/>
            <person name="Kuo A."/>
            <person name="Liang C."/>
            <person name="Lipzen A."/>
            <person name="Lutzoni F."/>
            <person name="Magnuson J."/>
            <person name="Mondo S."/>
            <person name="Nolan M."/>
            <person name="Ohm R."/>
            <person name="Pangilinan J."/>
            <person name="Park H.-J."/>
            <person name="Ramirez L."/>
            <person name="Alfaro M."/>
            <person name="Sun H."/>
            <person name="Tritt A."/>
            <person name="Yoshinaga Y."/>
            <person name="Zwiers L.-H."/>
            <person name="Turgeon B.G."/>
            <person name="Goodwin S.B."/>
            <person name="Spatafora J.W."/>
            <person name="Crous P.W."/>
            <person name="Grigoriev I.V."/>
        </authorList>
    </citation>
    <scope>NUCLEOTIDE SEQUENCE</scope>
    <source>
        <strain evidence="5">CBS 342.82</strain>
    </source>
</reference>